<evidence type="ECO:0000313" key="1">
    <source>
        <dbReference type="EMBL" id="TVU25934.1"/>
    </source>
</evidence>
<feature type="non-terminal residue" evidence="1">
    <location>
        <position position="113"/>
    </location>
</feature>
<proteinExistence type="predicted"/>
<sequence length="113" mass="12671">MYMSPDVRPQKSPTYMAKGTCPPPSDQLRLLFVKALTALVGYKVDLLLGLAALLGTRCATKMGLEARNPLPVQKDHCTSFGMAIHILRLVRMHCVWVQEHIKQKLDITNKMIP</sequence>
<dbReference type="OrthoDB" id="436852at2759"/>
<gene>
    <name evidence="1" type="ORF">EJB05_28455</name>
</gene>
<dbReference type="EMBL" id="RWGY01000013">
    <property type="protein sequence ID" value="TVU25934.1"/>
    <property type="molecule type" value="Genomic_DNA"/>
</dbReference>
<evidence type="ECO:0000313" key="2">
    <source>
        <dbReference type="Proteomes" id="UP000324897"/>
    </source>
</evidence>
<name>A0A5J9URC6_9POAL</name>
<dbReference type="Proteomes" id="UP000324897">
    <property type="component" value="Chromosome 2"/>
</dbReference>
<comment type="caution">
    <text evidence="1">The sequence shown here is derived from an EMBL/GenBank/DDBJ whole genome shotgun (WGS) entry which is preliminary data.</text>
</comment>
<dbReference type="AlphaFoldDB" id="A0A5J9URC6"/>
<reference evidence="1 2" key="1">
    <citation type="journal article" date="2019" name="Sci. Rep.">
        <title>A high-quality genome of Eragrostis curvula grass provides insights into Poaceae evolution and supports new strategies to enhance forage quality.</title>
        <authorList>
            <person name="Carballo J."/>
            <person name="Santos B.A.C.M."/>
            <person name="Zappacosta D."/>
            <person name="Garbus I."/>
            <person name="Selva J.P."/>
            <person name="Gallo C.A."/>
            <person name="Diaz A."/>
            <person name="Albertini E."/>
            <person name="Caccamo M."/>
            <person name="Echenique V."/>
        </authorList>
    </citation>
    <scope>NUCLEOTIDE SEQUENCE [LARGE SCALE GENOMIC DNA]</scope>
    <source>
        <strain evidence="2">cv. Victoria</strain>
        <tissue evidence="1">Leaf</tissue>
    </source>
</reference>
<dbReference type="Gramene" id="TVU25934">
    <property type="protein sequence ID" value="TVU25934"/>
    <property type="gene ID" value="EJB05_28455"/>
</dbReference>
<accession>A0A5J9URC6</accession>
<organism evidence="1 2">
    <name type="scientific">Eragrostis curvula</name>
    <name type="common">weeping love grass</name>
    <dbReference type="NCBI Taxonomy" id="38414"/>
    <lineage>
        <taxon>Eukaryota</taxon>
        <taxon>Viridiplantae</taxon>
        <taxon>Streptophyta</taxon>
        <taxon>Embryophyta</taxon>
        <taxon>Tracheophyta</taxon>
        <taxon>Spermatophyta</taxon>
        <taxon>Magnoliopsida</taxon>
        <taxon>Liliopsida</taxon>
        <taxon>Poales</taxon>
        <taxon>Poaceae</taxon>
        <taxon>PACMAD clade</taxon>
        <taxon>Chloridoideae</taxon>
        <taxon>Eragrostideae</taxon>
        <taxon>Eragrostidinae</taxon>
        <taxon>Eragrostis</taxon>
    </lineage>
</organism>
<keyword evidence="2" id="KW-1185">Reference proteome</keyword>
<protein>
    <submittedName>
        <fullName evidence="1">Uncharacterized protein</fullName>
    </submittedName>
</protein>